<dbReference type="AlphaFoldDB" id="A0A7W7K0S2"/>
<feature type="transmembrane region" description="Helical" evidence="4">
    <location>
        <begin position="318"/>
        <end position="338"/>
    </location>
</feature>
<dbReference type="Gene3D" id="1.20.1250.20">
    <property type="entry name" value="MFS general substrate transporter like domains"/>
    <property type="match status" value="2"/>
</dbReference>
<evidence type="ECO:0000256" key="4">
    <source>
        <dbReference type="SAM" id="Phobius"/>
    </source>
</evidence>
<reference evidence="6 7" key="1">
    <citation type="submission" date="2020-08" db="EMBL/GenBank/DDBJ databases">
        <title>Functional genomics of gut bacteria from endangered species of beetles.</title>
        <authorList>
            <person name="Carlos-Shanley C."/>
        </authorList>
    </citation>
    <scope>NUCLEOTIDE SEQUENCE [LARGE SCALE GENOMIC DNA]</scope>
    <source>
        <strain evidence="6 7">S00224</strain>
    </source>
</reference>
<feature type="transmembrane region" description="Helical" evidence="4">
    <location>
        <begin position="142"/>
        <end position="161"/>
    </location>
</feature>
<dbReference type="PANTHER" id="PTHR23528">
    <property type="match status" value="1"/>
</dbReference>
<dbReference type="Proteomes" id="UP000575241">
    <property type="component" value="Unassembled WGS sequence"/>
</dbReference>
<organism evidence="6 7">
    <name type="scientific">Sphingomonas kyeonggiensis</name>
    <dbReference type="NCBI Taxonomy" id="1268553"/>
    <lineage>
        <taxon>Bacteria</taxon>
        <taxon>Pseudomonadati</taxon>
        <taxon>Pseudomonadota</taxon>
        <taxon>Alphaproteobacteria</taxon>
        <taxon>Sphingomonadales</taxon>
        <taxon>Sphingomonadaceae</taxon>
        <taxon>Sphingomonas</taxon>
    </lineage>
</organism>
<name>A0A7W7K0S2_9SPHN</name>
<dbReference type="PROSITE" id="PS50850">
    <property type="entry name" value="MFS"/>
    <property type="match status" value="1"/>
</dbReference>
<feature type="transmembrane region" description="Helical" evidence="4">
    <location>
        <begin position="288"/>
        <end position="306"/>
    </location>
</feature>
<keyword evidence="2 4" id="KW-1133">Transmembrane helix</keyword>
<keyword evidence="7" id="KW-1185">Reference proteome</keyword>
<feature type="transmembrane region" description="Helical" evidence="4">
    <location>
        <begin position="376"/>
        <end position="397"/>
    </location>
</feature>
<feature type="transmembrane region" description="Helical" evidence="4">
    <location>
        <begin position="256"/>
        <end position="276"/>
    </location>
</feature>
<evidence type="ECO:0000313" key="6">
    <source>
        <dbReference type="EMBL" id="MBB4838588.1"/>
    </source>
</evidence>
<keyword evidence="1 4" id="KW-0812">Transmembrane</keyword>
<comment type="caution">
    <text evidence="6">The sequence shown here is derived from an EMBL/GenBank/DDBJ whole genome shotgun (WGS) entry which is preliminary data.</text>
</comment>
<dbReference type="InterPro" id="IPR036259">
    <property type="entry name" value="MFS_trans_sf"/>
</dbReference>
<dbReference type="InterPro" id="IPR011701">
    <property type="entry name" value="MFS"/>
</dbReference>
<feature type="transmembrane region" description="Helical" evidence="4">
    <location>
        <begin position="109"/>
        <end position="130"/>
    </location>
</feature>
<feature type="transmembrane region" description="Helical" evidence="4">
    <location>
        <begin position="350"/>
        <end position="370"/>
    </location>
</feature>
<sequence>MPRFVSPGRGFIFLYALAYSGMFVSFMPFVMVLLPLKAAQAGGEHAVQLLSAGALGGAAVASITNILFGALSDRTRLRHGTRRPWVTVGLGVLCAAYGVLLVSADPVSLLLAVFCIQIGINMMFAPIAAVMADEIPDDQKGVVAGLTGIAHPIGAMSAVLVTLPGLGSDLTRYALLCLLFIALTAPFLLLAREGAALPAPPPAPQRELRRFDFILAWTSRILFQVAGNGLSTYGFYYFLSVLDREDISKTSVEANPIVATMTASTIIAVLLTVLAGRFSDRMMRRKPFLAAGAVGMAAGLAVMAFARSWGMAAAGHALALSGLSVFLAIHSAIAMQLLPNPEHRGRDLGVLNLTNTLPAMVAPLLALALAPEKTGYMIWLLILAGGTLAGGAVSLCIRTQD</sequence>
<dbReference type="Pfam" id="PF07690">
    <property type="entry name" value="MFS_1"/>
    <property type="match status" value="2"/>
</dbReference>
<evidence type="ECO:0000256" key="3">
    <source>
        <dbReference type="ARBA" id="ARBA00023136"/>
    </source>
</evidence>
<dbReference type="PANTHER" id="PTHR23528:SF1">
    <property type="entry name" value="MAJOR FACILITATOR SUPERFAMILY (MFS) PROFILE DOMAIN-CONTAINING PROTEIN"/>
    <property type="match status" value="1"/>
</dbReference>
<dbReference type="InterPro" id="IPR020846">
    <property type="entry name" value="MFS_dom"/>
</dbReference>
<gene>
    <name evidence="6" type="ORF">HNP52_001657</name>
</gene>
<feature type="domain" description="Major facilitator superfamily (MFS) profile" evidence="5">
    <location>
        <begin position="220"/>
        <end position="401"/>
    </location>
</feature>
<feature type="transmembrane region" description="Helical" evidence="4">
    <location>
        <begin position="173"/>
        <end position="192"/>
    </location>
</feature>
<dbReference type="GO" id="GO:0022857">
    <property type="term" value="F:transmembrane transporter activity"/>
    <property type="evidence" value="ECO:0007669"/>
    <property type="project" value="InterPro"/>
</dbReference>
<feature type="transmembrane region" description="Helical" evidence="4">
    <location>
        <begin position="213"/>
        <end position="236"/>
    </location>
</feature>
<feature type="transmembrane region" description="Helical" evidence="4">
    <location>
        <begin position="84"/>
        <end position="103"/>
    </location>
</feature>
<feature type="transmembrane region" description="Helical" evidence="4">
    <location>
        <begin position="12"/>
        <end position="34"/>
    </location>
</feature>
<protein>
    <submittedName>
        <fullName evidence="6">MFS family permease</fullName>
    </submittedName>
</protein>
<dbReference type="RefSeq" id="WP_184165336.1">
    <property type="nucleotide sequence ID" value="NZ_JACHLN010000002.1"/>
</dbReference>
<dbReference type="SUPFAM" id="SSF103473">
    <property type="entry name" value="MFS general substrate transporter"/>
    <property type="match status" value="1"/>
</dbReference>
<accession>A0A7W7K0S2</accession>
<keyword evidence="3 4" id="KW-0472">Membrane</keyword>
<evidence type="ECO:0000256" key="1">
    <source>
        <dbReference type="ARBA" id="ARBA00022692"/>
    </source>
</evidence>
<evidence type="ECO:0000313" key="7">
    <source>
        <dbReference type="Proteomes" id="UP000575241"/>
    </source>
</evidence>
<feature type="transmembrane region" description="Helical" evidence="4">
    <location>
        <begin position="46"/>
        <end position="72"/>
    </location>
</feature>
<proteinExistence type="predicted"/>
<evidence type="ECO:0000259" key="5">
    <source>
        <dbReference type="PROSITE" id="PS50850"/>
    </source>
</evidence>
<dbReference type="EMBL" id="JACHLN010000002">
    <property type="protein sequence ID" value="MBB4838588.1"/>
    <property type="molecule type" value="Genomic_DNA"/>
</dbReference>
<evidence type="ECO:0000256" key="2">
    <source>
        <dbReference type="ARBA" id="ARBA00022989"/>
    </source>
</evidence>